<dbReference type="InterPro" id="IPR014710">
    <property type="entry name" value="RmlC-like_jellyroll"/>
</dbReference>
<evidence type="ECO:0000313" key="3">
    <source>
        <dbReference type="EMBL" id="BAT60158.1"/>
    </source>
</evidence>
<organism evidence="3 4">
    <name type="scientific">Variibacter gotjawalensis</name>
    <dbReference type="NCBI Taxonomy" id="1333996"/>
    <lineage>
        <taxon>Bacteria</taxon>
        <taxon>Pseudomonadati</taxon>
        <taxon>Pseudomonadota</taxon>
        <taxon>Alphaproteobacteria</taxon>
        <taxon>Hyphomicrobiales</taxon>
        <taxon>Nitrobacteraceae</taxon>
        <taxon>Variibacter</taxon>
    </lineage>
</organism>
<evidence type="ECO:0000256" key="1">
    <source>
        <dbReference type="SAM" id="MobiDB-lite"/>
    </source>
</evidence>
<feature type="region of interest" description="Disordered" evidence="1">
    <location>
        <begin position="120"/>
        <end position="151"/>
    </location>
</feature>
<dbReference type="InterPro" id="IPR011051">
    <property type="entry name" value="RmlC_Cupin_sf"/>
</dbReference>
<dbReference type="EMBL" id="AP014946">
    <property type="protein sequence ID" value="BAT60158.1"/>
    <property type="molecule type" value="Genomic_DNA"/>
</dbReference>
<name>A0A0S3PW91_9BRAD</name>
<gene>
    <name evidence="3" type="ORF">GJW-30_1_02694</name>
</gene>
<keyword evidence="4" id="KW-1185">Reference proteome</keyword>
<dbReference type="Proteomes" id="UP000236884">
    <property type="component" value="Chromosome"/>
</dbReference>
<dbReference type="KEGG" id="vgo:GJW-30_1_02694"/>
<protein>
    <recommendedName>
        <fullName evidence="5">Cupin domain protein</fullName>
    </recommendedName>
</protein>
<feature type="chain" id="PRO_5006615802" description="Cupin domain protein" evidence="2">
    <location>
        <begin position="24"/>
        <end position="151"/>
    </location>
</feature>
<proteinExistence type="predicted"/>
<sequence>MKAPFWLASLAIGGVLATTSAQASDAISTAPGNFRLVMENHKVRVLEATLKPKDKVGTHEQGEHMFYVLTDGTLVIEAAGRTGYEMAFKAGESFWLPAQTRALQNDGDKPIKALIVEVKGGGSRATPVPTAGGKTSKSRSGRVVFQQRKRR</sequence>
<reference evidence="3 4" key="1">
    <citation type="submission" date="2015-08" db="EMBL/GenBank/DDBJ databases">
        <title>Investigation of the bacterial diversity of lava forest soil.</title>
        <authorList>
            <person name="Lee J.S."/>
        </authorList>
    </citation>
    <scope>NUCLEOTIDE SEQUENCE [LARGE SCALE GENOMIC DNA]</scope>
    <source>
        <strain evidence="3 4">GJW-30</strain>
    </source>
</reference>
<dbReference type="AlphaFoldDB" id="A0A0S3PW91"/>
<evidence type="ECO:0000313" key="4">
    <source>
        <dbReference type="Proteomes" id="UP000236884"/>
    </source>
</evidence>
<evidence type="ECO:0000256" key="2">
    <source>
        <dbReference type="SAM" id="SignalP"/>
    </source>
</evidence>
<keyword evidence="2" id="KW-0732">Signal</keyword>
<accession>A0A0S3PW91</accession>
<evidence type="ECO:0008006" key="5">
    <source>
        <dbReference type="Google" id="ProtNLM"/>
    </source>
</evidence>
<dbReference type="Gene3D" id="2.60.120.10">
    <property type="entry name" value="Jelly Rolls"/>
    <property type="match status" value="1"/>
</dbReference>
<dbReference type="SUPFAM" id="SSF51182">
    <property type="entry name" value="RmlC-like cupins"/>
    <property type="match status" value="1"/>
</dbReference>
<feature type="signal peptide" evidence="2">
    <location>
        <begin position="1"/>
        <end position="23"/>
    </location>
</feature>